<gene>
    <name evidence="2" type="ORF">HMPREF9623_00177</name>
</gene>
<proteinExistence type="predicted"/>
<dbReference type="PANTHER" id="PTHR21180:SF32">
    <property type="entry name" value="ENDONUCLEASE_EXONUCLEASE_PHOSPHATASE FAMILY DOMAIN-CONTAINING PROTEIN 1"/>
    <property type="match status" value="1"/>
</dbReference>
<protein>
    <submittedName>
        <fullName evidence="2">ComEA protein</fullName>
    </submittedName>
</protein>
<dbReference type="Gene3D" id="3.10.560.10">
    <property type="entry name" value="Outer membrane lipoprotein wza domain like"/>
    <property type="match status" value="1"/>
</dbReference>
<keyword evidence="3" id="KW-1185">Reference proteome</keyword>
<comment type="caution">
    <text evidence="2">The sequence shown here is derived from an EMBL/GenBank/DDBJ whole genome shotgun (WGS) entry which is preliminary data.</text>
</comment>
<feature type="domain" description="Helix-hairpin-helix DNA-binding motif class 1" evidence="1">
    <location>
        <begin position="178"/>
        <end position="197"/>
    </location>
</feature>
<dbReference type="InterPro" id="IPR010994">
    <property type="entry name" value="RuvA_2-like"/>
</dbReference>
<dbReference type="Proteomes" id="UP000018466">
    <property type="component" value="Unassembled WGS sequence"/>
</dbReference>
<dbReference type="GO" id="GO:0015628">
    <property type="term" value="P:protein secretion by the type II secretion system"/>
    <property type="evidence" value="ECO:0007669"/>
    <property type="project" value="TreeGrafter"/>
</dbReference>
<dbReference type="Pfam" id="PF12836">
    <property type="entry name" value="HHH_3"/>
    <property type="match status" value="1"/>
</dbReference>
<dbReference type="GO" id="GO:0006281">
    <property type="term" value="P:DNA repair"/>
    <property type="evidence" value="ECO:0007669"/>
    <property type="project" value="InterPro"/>
</dbReference>
<dbReference type="NCBIfam" id="TIGR00426">
    <property type="entry name" value="competence protein ComEA helix-hairpin-helix repeat region"/>
    <property type="match status" value="1"/>
</dbReference>
<evidence type="ECO:0000313" key="3">
    <source>
        <dbReference type="Proteomes" id="UP000018466"/>
    </source>
</evidence>
<sequence length="232" mass="24607">MFRKWKKKKLLYLIPLLLPVVALGLFFGLRQRPSALDGSLHCETYADVTAESGAGVKSARGKKDTAAAKSGVTESSAAETAQSAESAAQKVSIYLCGAVAHPAVYEVPKGARLHEVLALAGGFSENAAQDAVNLAAVVEDGSMVRVPTVEEAARGTAEVLAEESAGSGKVDLNRADKEALMRLPGVGERKAEQILAYRKAHGKFKSTEEIKKIPGIKEKAFEKLKDSITVSE</sequence>
<dbReference type="InterPro" id="IPR004509">
    <property type="entry name" value="Competence_ComEA_HhH"/>
</dbReference>
<feature type="domain" description="Helix-hairpin-helix DNA-binding motif class 1" evidence="1">
    <location>
        <begin position="208"/>
        <end position="227"/>
    </location>
</feature>
<dbReference type="GO" id="GO:0015627">
    <property type="term" value="C:type II protein secretion system complex"/>
    <property type="evidence" value="ECO:0007669"/>
    <property type="project" value="TreeGrafter"/>
</dbReference>
<dbReference type="GO" id="GO:0003677">
    <property type="term" value="F:DNA binding"/>
    <property type="evidence" value="ECO:0007669"/>
    <property type="project" value="InterPro"/>
</dbReference>
<dbReference type="SMART" id="SM00278">
    <property type="entry name" value="HhH1"/>
    <property type="match status" value="2"/>
</dbReference>
<evidence type="ECO:0000259" key="1">
    <source>
        <dbReference type="SMART" id="SM00278"/>
    </source>
</evidence>
<reference evidence="2 3" key="1">
    <citation type="submission" date="2011-10" db="EMBL/GenBank/DDBJ databases">
        <title>The Genome Sequence of Lachnospiraceae bacterium ACC2.</title>
        <authorList>
            <consortium name="The Broad Institute Genome Sequencing Platform"/>
            <person name="Earl A."/>
            <person name="Ward D."/>
            <person name="Feldgarden M."/>
            <person name="Gevers D."/>
            <person name="Sizova M."/>
            <person name="Hazen A."/>
            <person name="Epstein S."/>
            <person name="Young S.K."/>
            <person name="Zeng Q."/>
            <person name="Gargeya S."/>
            <person name="Fitzgerald M."/>
            <person name="Haas B."/>
            <person name="Abouelleil A."/>
            <person name="Alvarado L."/>
            <person name="Arachchi H.M."/>
            <person name="Berlin A."/>
            <person name="Brown A."/>
            <person name="Chapman S.B."/>
            <person name="Chen Z."/>
            <person name="Dunbar C."/>
            <person name="Freedman E."/>
            <person name="Gearin G."/>
            <person name="Goldberg J."/>
            <person name="Griggs A."/>
            <person name="Gujja S."/>
            <person name="Heiman D."/>
            <person name="Howarth C."/>
            <person name="Larson L."/>
            <person name="Lui A."/>
            <person name="MacDonald P.J.P."/>
            <person name="Montmayeur A."/>
            <person name="Murphy C."/>
            <person name="Neiman D."/>
            <person name="Pearson M."/>
            <person name="Priest M."/>
            <person name="Roberts A."/>
            <person name="Saif S."/>
            <person name="Shea T."/>
            <person name="Shenoy N."/>
            <person name="Sisk P."/>
            <person name="Stolte C."/>
            <person name="Sykes S."/>
            <person name="Wortman J."/>
            <person name="Nusbaum C."/>
            <person name="Birren B."/>
        </authorList>
    </citation>
    <scope>NUCLEOTIDE SEQUENCE [LARGE SCALE GENOMIC DNA]</scope>
    <source>
        <strain evidence="2 3">ACC2</strain>
    </source>
</reference>
<dbReference type="InterPro" id="IPR051675">
    <property type="entry name" value="Endo/Exo/Phosphatase_dom_1"/>
</dbReference>
<dbReference type="RefSeq" id="WP_009532012.1">
    <property type="nucleotide sequence ID" value="NZ_CAUOLT010000025.1"/>
</dbReference>
<dbReference type="InterPro" id="IPR019554">
    <property type="entry name" value="Soluble_ligand-bd"/>
</dbReference>
<dbReference type="SUPFAM" id="SSF142984">
    <property type="entry name" value="Nqo1 middle domain-like"/>
    <property type="match status" value="1"/>
</dbReference>
<evidence type="ECO:0000313" key="2">
    <source>
        <dbReference type="EMBL" id="EHO17993.1"/>
    </source>
</evidence>
<dbReference type="Gene3D" id="1.10.150.310">
    <property type="entry name" value="Tex RuvX-like domain-like"/>
    <property type="match status" value="1"/>
</dbReference>
<dbReference type="PANTHER" id="PTHR21180">
    <property type="entry name" value="ENDONUCLEASE/EXONUCLEASE/PHOSPHATASE FAMILY DOMAIN-CONTAINING PROTEIN 1"/>
    <property type="match status" value="1"/>
</dbReference>
<dbReference type="Pfam" id="PF10531">
    <property type="entry name" value="SLBB"/>
    <property type="match status" value="1"/>
</dbReference>
<organism evidence="2 3">
    <name type="scientific">Stomatobaculum longum</name>
    <dbReference type="NCBI Taxonomy" id="796942"/>
    <lineage>
        <taxon>Bacteria</taxon>
        <taxon>Bacillati</taxon>
        <taxon>Bacillota</taxon>
        <taxon>Clostridia</taxon>
        <taxon>Lachnospirales</taxon>
        <taxon>Lachnospiraceae</taxon>
        <taxon>Stomatobaculum</taxon>
    </lineage>
</organism>
<accession>A0AA36Y6E1</accession>
<name>A0AA36Y6E1_9FIRM</name>
<dbReference type="SUPFAM" id="SSF47781">
    <property type="entry name" value="RuvA domain 2-like"/>
    <property type="match status" value="1"/>
</dbReference>
<dbReference type="EMBL" id="AGEL01000003">
    <property type="protein sequence ID" value="EHO17993.1"/>
    <property type="molecule type" value="Genomic_DNA"/>
</dbReference>
<dbReference type="GeneID" id="86941790"/>
<dbReference type="AlphaFoldDB" id="A0AA36Y6E1"/>
<dbReference type="InterPro" id="IPR003583">
    <property type="entry name" value="Hlx-hairpin-Hlx_DNA-bd_motif"/>
</dbReference>